<sequence length="198" mass="21392">MDGPAPRGRAAADTSERGPESGADPRHRRDGGAVTVAGDEPAQRTPDGRYLIIGGRRWRACDPAIPEKLRAELVAELMRARRAVRTDGDAARPAVQDAKVALGERGEPWWETPTPEGRADRLAAAIRTLLRHRRPSTICPSDAARVVGGEDWRSVMDQAREVAATLAEQDVLEVQQKGERVDPHGAKGPIRLAAGPQL</sequence>
<dbReference type="InterPro" id="IPR036390">
    <property type="entry name" value="WH_DNA-bd_sf"/>
</dbReference>
<keyword evidence="3" id="KW-1185">Reference proteome</keyword>
<evidence type="ECO:0000313" key="2">
    <source>
        <dbReference type="EMBL" id="NHN54507.1"/>
    </source>
</evidence>
<name>A0A967B2L9_9MICO</name>
<protein>
    <submittedName>
        <fullName evidence="2">DUF3253 domain-containing protein</fullName>
    </submittedName>
</protein>
<organism evidence="2 3">
    <name type="scientific">Metallococcus carri</name>
    <dbReference type="NCBI Taxonomy" id="1656884"/>
    <lineage>
        <taxon>Bacteria</taxon>
        <taxon>Bacillati</taxon>
        <taxon>Actinomycetota</taxon>
        <taxon>Actinomycetes</taxon>
        <taxon>Micrococcales</taxon>
        <taxon>Dermacoccaceae</taxon>
        <taxon>Metallococcus</taxon>
    </lineage>
</organism>
<reference evidence="2" key="1">
    <citation type="submission" date="2020-03" db="EMBL/GenBank/DDBJ databases">
        <title>Draft sequencing of Calidifontibacter sp. DB0510.</title>
        <authorList>
            <person name="Kim D.-U."/>
        </authorList>
    </citation>
    <scope>NUCLEOTIDE SEQUENCE</scope>
    <source>
        <strain evidence="2">DB0510</strain>
    </source>
</reference>
<dbReference type="AlphaFoldDB" id="A0A967B2L9"/>
<gene>
    <name evidence="2" type="ORF">G9U51_01765</name>
</gene>
<dbReference type="Proteomes" id="UP000744769">
    <property type="component" value="Unassembled WGS sequence"/>
</dbReference>
<dbReference type="Pfam" id="PF11625">
    <property type="entry name" value="DUF3253"/>
    <property type="match status" value="1"/>
</dbReference>
<dbReference type="Gene3D" id="1.10.10.10">
    <property type="entry name" value="Winged helix-like DNA-binding domain superfamily/Winged helix DNA-binding domain"/>
    <property type="match status" value="1"/>
</dbReference>
<feature type="region of interest" description="Disordered" evidence="1">
    <location>
        <begin position="177"/>
        <end position="198"/>
    </location>
</feature>
<feature type="region of interest" description="Disordered" evidence="1">
    <location>
        <begin position="1"/>
        <end position="48"/>
    </location>
</feature>
<evidence type="ECO:0000313" key="3">
    <source>
        <dbReference type="Proteomes" id="UP000744769"/>
    </source>
</evidence>
<comment type="caution">
    <text evidence="2">The sequence shown here is derived from an EMBL/GenBank/DDBJ whole genome shotgun (WGS) entry which is preliminary data.</text>
</comment>
<proteinExistence type="predicted"/>
<accession>A0A967B2L9</accession>
<dbReference type="InterPro" id="IPR036388">
    <property type="entry name" value="WH-like_DNA-bd_sf"/>
</dbReference>
<evidence type="ECO:0000256" key="1">
    <source>
        <dbReference type="SAM" id="MobiDB-lite"/>
    </source>
</evidence>
<dbReference type="InterPro" id="IPR021660">
    <property type="entry name" value="DUF3253"/>
</dbReference>
<dbReference type="EMBL" id="JAAOIV010000001">
    <property type="protein sequence ID" value="NHN54507.1"/>
    <property type="molecule type" value="Genomic_DNA"/>
</dbReference>
<feature type="compositionally biased region" description="Basic and acidic residues" evidence="1">
    <location>
        <begin position="14"/>
        <end position="31"/>
    </location>
</feature>
<dbReference type="SUPFAM" id="SSF46785">
    <property type="entry name" value="Winged helix' DNA-binding domain"/>
    <property type="match status" value="1"/>
</dbReference>